<dbReference type="PANTHER" id="PTHR43498:SF1">
    <property type="entry name" value="COB--COM HETERODISULFIDE REDUCTASE IRON-SULFUR SUBUNIT A"/>
    <property type="match status" value="1"/>
</dbReference>
<keyword evidence="8" id="KW-0411">Iron-sulfur</keyword>
<dbReference type="GO" id="GO:0046872">
    <property type="term" value="F:metal ion binding"/>
    <property type="evidence" value="ECO:0007669"/>
    <property type="project" value="UniProtKB-KW"/>
</dbReference>
<dbReference type="PANTHER" id="PTHR43498">
    <property type="entry name" value="FERREDOXIN:COB-COM HETERODISULFIDE REDUCTASE SUBUNIT A"/>
    <property type="match status" value="1"/>
</dbReference>
<name>A0A3B1BHU8_9ZZZZ</name>
<keyword evidence="5" id="KW-0285">Flavoprotein</keyword>
<evidence type="ECO:0000256" key="7">
    <source>
        <dbReference type="ARBA" id="ARBA00023004"/>
    </source>
</evidence>
<evidence type="ECO:0000256" key="4">
    <source>
        <dbReference type="ARBA" id="ARBA00022723"/>
    </source>
</evidence>
<evidence type="ECO:0000259" key="9">
    <source>
        <dbReference type="PROSITE" id="PS51379"/>
    </source>
</evidence>
<accession>A0A3B1BHU8</accession>
<sequence length="574" mass="63344">RQVFLVEKEKRLGGFMNKLKKTFPRVSPYTSLGENDIEKHISAVESDPGITVFLGATIESISGGPGMFDVRLVNGSPSSIRVGAIIQATGWKPYDYKKLTELGAGAPDVISNVMFEEMAAKGDIVRPSNGLQARRVVFIQCAGSRDENHLPYCSSVCCAVSLKHALYLREQDPDAMATIIYKDIRTTGNTELFYKKVQEDPGLFLTKGEVTGVVQDGDELVVTADDTLLGETIAVMADLVVLATGMVPAAYDPDVKADKPVDQMQDFDREQVGKASIMNLDYRQGPELPDLKYGFPDSHFICFPYETRRTGIYTAGALRHPQDIGAAMQDAGGAALKAIQCITLTKEGRAVSPRAGDNSYPEFSMERCTQCKRCTVECPFGAINEDEKANPIPFVSRCRRCATCMGACPVQIINFKNYSINMIGNMIKSIDMPDEDTGKLRALAFICENDAMPAVDMAGIMRLKYNSSVRFITLRCLGSMNLVWVADALSAGWDGIMMIGCKHGDDYQCHNIKGSELAEYRAEKVQETLDRLVLESERVQVTQLAINEYWKIPEIMDGFMETLSDLDPNPYKGF</sequence>
<organism evidence="10">
    <name type="scientific">hydrothermal vent metagenome</name>
    <dbReference type="NCBI Taxonomy" id="652676"/>
    <lineage>
        <taxon>unclassified sequences</taxon>
        <taxon>metagenomes</taxon>
        <taxon>ecological metagenomes</taxon>
    </lineage>
</organism>
<comment type="cofactor">
    <cofactor evidence="1">
        <name>FAD</name>
        <dbReference type="ChEBI" id="CHEBI:57692"/>
    </cofactor>
</comment>
<dbReference type="SUPFAM" id="SSF51905">
    <property type="entry name" value="FAD/NAD(P)-binding domain"/>
    <property type="match status" value="1"/>
</dbReference>
<dbReference type="AlphaFoldDB" id="A0A3B1BHU8"/>
<keyword evidence="7" id="KW-0408">Iron</keyword>
<dbReference type="SUPFAM" id="SSF54862">
    <property type="entry name" value="4Fe-4S ferredoxins"/>
    <property type="match status" value="1"/>
</dbReference>
<keyword evidence="5" id="KW-0274">FAD</keyword>
<dbReference type="InterPro" id="IPR039650">
    <property type="entry name" value="HdrA-like"/>
</dbReference>
<dbReference type="PROSITE" id="PS00198">
    <property type="entry name" value="4FE4S_FER_1"/>
    <property type="match status" value="2"/>
</dbReference>
<evidence type="ECO:0000256" key="1">
    <source>
        <dbReference type="ARBA" id="ARBA00001974"/>
    </source>
</evidence>
<comment type="similarity">
    <text evidence="2">Belongs to the HdrA family.</text>
</comment>
<gene>
    <name evidence="10" type="ORF">MNBD_NITROSPINAE02-1302</name>
</gene>
<dbReference type="Pfam" id="PF02662">
    <property type="entry name" value="FlpD"/>
    <property type="match status" value="1"/>
</dbReference>
<feature type="non-terminal residue" evidence="10">
    <location>
        <position position="1"/>
    </location>
</feature>
<feature type="domain" description="4Fe-4S ferredoxin-type" evidence="9">
    <location>
        <begin position="389"/>
        <end position="418"/>
    </location>
</feature>
<dbReference type="Gene3D" id="3.30.70.20">
    <property type="match status" value="1"/>
</dbReference>
<evidence type="ECO:0000256" key="8">
    <source>
        <dbReference type="ARBA" id="ARBA00023014"/>
    </source>
</evidence>
<dbReference type="PROSITE" id="PS51379">
    <property type="entry name" value="4FE4S_FER_2"/>
    <property type="match status" value="2"/>
</dbReference>
<feature type="domain" description="4Fe-4S ferredoxin-type" evidence="9">
    <location>
        <begin position="359"/>
        <end position="388"/>
    </location>
</feature>
<evidence type="ECO:0000256" key="2">
    <source>
        <dbReference type="ARBA" id="ARBA00006561"/>
    </source>
</evidence>
<dbReference type="InterPro" id="IPR017900">
    <property type="entry name" value="4Fe4S_Fe_S_CS"/>
</dbReference>
<proteinExistence type="inferred from homology"/>
<dbReference type="EMBL" id="UOGE01000024">
    <property type="protein sequence ID" value="VAX17589.1"/>
    <property type="molecule type" value="Genomic_DNA"/>
</dbReference>
<dbReference type="InterPro" id="IPR017896">
    <property type="entry name" value="4Fe4S_Fe-S-bd"/>
</dbReference>
<evidence type="ECO:0000256" key="3">
    <source>
        <dbReference type="ARBA" id="ARBA00022485"/>
    </source>
</evidence>
<dbReference type="GO" id="GO:0051539">
    <property type="term" value="F:4 iron, 4 sulfur cluster binding"/>
    <property type="evidence" value="ECO:0007669"/>
    <property type="project" value="UniProtKB-KW"/>
</dbReference>
<evidence type="ECO:0000256" key="6">
    <source>
        <dbReference type="ARBA" id="ARBA00023002"/>
    </source>
</evidence>
<evidence type="ECO:0000313" key="10">
    <source>
        <dbReference type="EMBL" id="VAX17589.1"/>
    </source>
</evidence>
<dbReference type="InterPro" id="IPR036188">
    <property type="entry name" value="FAD/NAD-bd_sf"/>
</dbReference>
<keyword evidence="3" id="KW-0004">4Fe-4S</keyword>
<keyword evidence="4" id="KW-0479">Metal-binding</keyword>
<evidence type="ECO:0000256" key="5">
    <source>
        <dbReference type="ARBA" id="ARBA00022827"/>
    </source>
</evidence>
<dbReference type="GO" id="GO:0016491">
    <property type="term" value="F:oxidoreductase activity"/>
    <property type="evidence" value="ECO:0007669"/>
    <property type="project" value="UniProtKB-KW"/>
</dbReference>
<dbReference type="Pfam" id="PF13187">
    <property type="entry name" value="Fer4_9"/>
    <property type="match status" value="1"/>
</dbReference>
<dbReference type="InterPro" id="IPR003813">
    <property type="entry name" value="MvhD/FlpD"/>
</dbReference>
<reference evidence="10" key="1">
    <citation type="submission" date="2018-06" db="EMBL/GenBank/DDBJ databases">
        <authorList>
            <person name="Zhirakovskaya E."/>
        </authorList>
    </citation>
    <scope>NUCLEOTIDE SEQUENCE</scope>
</reference>
<keyword evidence="6" id="KW-0560">Oxidoreductase</keyword>
<protein>
    <submittedName>
        <fullName evidence="10">Anaerobic respiratory complex protein QmoB</fullName>
    </submittedName>
</protein>